<dbReference type="Proteomes" id="UP000229080">
    <property type="component" value="Unassembled WGS sequence"/>
</dbReference>
<dbReference type="AlphaFoldDB" id="A0A2H0WWE7"/>
<name>A0A2H0WWE7_9BACT</name>
<evidence type="ECO:0000313" key="2">
    <source>
        <dbReference type="Proteomes" id="UP000229080"/>
    </source>
</evidence>
<accession>A0A2H0WWE7</accession>
<comment type="caution">
    <text evidence="1">The sequence shown here is derived from an EMBL/GenBank/DDBJ whole genome shotgun (WGS) entry which is preliminary data.</text>
</comment>
<gene>
    <name evidence="1" type="ORF">COT61_04940</name>
</gene>
<organism evidence="1 2">
    <name type="scientific">Candidatus Portnoybacteria bacterium CG09_land_8_20_14_0_10_44_13</name>
    <dbReference type="NCBI Taxonomy" id="1974811"/>
    <lineage>
        <taxon>Bacteria</taxon>
        <taxon>Candidatus Portnoyibacteriota</taxon>
    </lineage>
</organism>
<evidence type="ECO:0000313" key="1">
    <source>
        <dbReference type="EMBL" id="PIS16239.1"/>
    </source>
</evidence>
<reference evidence="2" key="1">
    <citation type="submission" date="2017-09" db="EMBL/GenBank/DDBJ databases">
        <title>Depth-based differentiation of microbial function through sediment-hosted aquifers and enrichment of novel symbionts in the deep terrestrial subsurface.</title>
        <authorList>
            <person name="Probst A.J."/>
            <person name="Ladd B."/>
            <person name="Jarett J.K."/>
            <person name="Geller-Mcgrath D.E."/>
            <person name="Sieber C.M.K."/>
            <person name="Emerson J.B."/>
            <person name="Anantharaman K."/>
            <person name="Thomas B.C."/>
            <person name="Malmstrom R."/>
            <person name="Stieglmeier M."/>
            <person name="Klingl A."/>
            <person name="Woyke T."/>
            <person name="Ryan C.M."/>
            <person name="Banfield J.F."/>
        </authorList>
    </citation>
    <scope>NUCLEOTIDE SEQUENCE [LARGE SCALE GENOMIC DNA]</scope>
</reference>
<evidence type="ECO:0008006" key="3">
    <source>
        <dbReference type="Google" id="ProtNLM"/>
    </source>
</evidence>
<proteinExistence type="predicted"/>
<protein>
    <recommendedName>
        <fullName evidence="3">DUF4304 domain-containing protein</fullName>
    </recommendedName>
</protein>
<dbReference type="EMBL" id="PEZF01000169">
    <property type="protein sequence ID" value="PIS16239.1"/>
    <property type="molecule type" value="Genomic_DNA"/>
</dbReference>
<sequence length="96" mass="11245">MRLIIPKTNDNIIDLIRRRGYSYRGRRGEEMMFVRRAGFSDYPRFHIYLKEEESGFVLNLHLDQKKASYAGSRAHSGEREGEVIEKEAERISGIIL</sequence>